<keyword evidence="2" id="KW-1185">Reference proteome</keyword>
<accession>A0ABW7R7J5</accession>
<gene>
    <name evidence="1" type="ORF">ACH4F9_41815</name>
</gene>
<name>A0ABW7R7J5_9ACTN</name>
<organism evidence="1 2">
    <name type="scientific">Streptomyces longisporoflavus</name>
    <dbReference type="NCBI Taxonomy" id="28044"/>
    <lineage>
        <taxon>Bacteria</taxon>
        <taxon>Bacillati</taxon>
        <taxon>Actinomycetota</taxon>
        <taxon>Actinomycetes</taxon>
        <taxon>Kitasatosporales</taxon>
        <taxon>Streptomycetaceae</taxon>
        <taxon>Streptomyces</taxon>
    </lineage>
</organism>
<proteinExistence type="predicted"/>
<sequence>MLGPHVITAQQWRHRAANDWTAYLEARLTDPHAGKMSAHE</sequence>
<evidence type="ECO:0000313" key="1">
    <source>
        <dbReference type="EMBL" id="MFH8551536.1"/>
    </source>
</evidence>
<dbReference type="EMBL" id="JBIRGQ010000012">
    <property type="protein sequence ID" value="MFH8551536.1"/>
    <property type="molecule type" value="Genomic_DNA"/>
</dbReference>
<comment type="caution">
    <text evidence="1">The sequence shown here is derived from an EMBL/GenBank/DDBJ whole genome shotgun (WGS) entry which is preliminary data.</text>
</comment>
<evidence type="ECO:0008006" key="3">
    <source>
        <dbReference type="Google" id="ProtNLM"/>
    </source>
</evidence>
<dbReference type="Proteomes" id="UP001610818">
    <property type="component" value="Unassembled WGS sequence"/>
</dbReference>
<protein>
    <recommendedName>
        <fullName evidence="3">Integrase</fullName>
    </recommendedName>
</protein>
<reference evidence="1 2" key="1">
    <citation type="submission" date="2024-10" db="EMBL/GenBank/DDBJ databases">
        <title>The Natural Products Discovery Center: Release of the First 8490 Sequenced Strains for Exploring Actinobacteria Biosynthetic Diversity.</title>
        <authorList>
            <person name="Kalkreuter E."/>
            <person name="Kautsar S.A."/>
            <person name="Yang D."/>
            <person name="Bader C.D."/>
            <person name="Teijaro C.N."/>
            <person name="Fluegel L."/>
            <person name="Davis C.M."/>
            <person name="Simpson J.R."/>
            <person name="Lauterbach L."/>
            <person name="Steele A.D."/>
            <person name="Gui C."/>
            <person name="Meng S."/>
            <person name="Li G."/>
            <person name="Viehrig K."/>
            <person name="Ye F."/>
            <person name="Su P."/>
            <person name="Kiefer A.F."/>
            <person name="Nichols A."/>
            <person name="Cepeda A.J."/>
            <person name="Yan W."/>
            <person name="Fan B."/>
            <person name="Jiang Y."/>
            <person name="Adhikari A."/>
            <person name="Zheng C.-J."/>
            <person name="Schuster L."/>
            <person name="Cowan T.M."/>
            <person name="Smanski M.J."/>
            <person name="Chevrette M.G."/>
            <person name="De Carvalho L.P.S."/>
            <person name="Shen B."/>
        </authorList>
    </citation>
    <scope>NUCLEOTIDE SEQUENCE [LARGE SCALE GENOMIC DNA]</scope>
    <source>
        <strain evidence="1 2">NPDC017990</strain>
    </source>
</reference>
<dbReference type="RefSeq" id="WP_397718502.1">
    <property type="nucleotide sequence ID" value="NZ_JBIRGN010000012.1"/>
</dbReference>
<evidence type="ECO:0000313" key="2">
    <source>
        <dbReference type="Proteomes" id="UP001610818"/>
    </source>
</evidence>